<reference evidence="1" key="1">
    <citation type="submission" date="2022-12" db="EMBL/GenBank/DDBJ databases">
        <title>Genome Sequence of Lasiodiplodia mahajangana.</title>
        <authorList>
            <person name="Buettner E."/>
        </authorList>
    </citation>
    <scope>NUCLEOTIDE SEQUENCE</scope>
    <source>
        <strain evidence="1">VT137</strain>
    </source>
</reference>
<dbReference type="EMBL" id="JAPUUL010000090">
    <property type="protein sequence ID" value="KAJ8132741.1"/>
    <property type="molecule type" value="Genomic_DNA"/>
</dbReference>
<gene>
    <name evidence="1" type="ORF">O1611_g885</name>
</gene>
<keyword evidence="2" id="KW-1185">Reference proteome</keyword>
<evidence type="ECO:0000313" key="1">
    <source>
        <dbReference type="EMBL" id="KAJ8132741.1"/>
    </source>
</evidence>
<sequence length="1064" mass="119107">MSDVPDDGAEESDFELEYDDSVGGSDEDTETTRLAAKDEPERESELKRMNLTSRCRYVIEAVTNGQKRWEGDAVAREAEVFSESDKALLNEEHPQSSFPTVLHVLAWGQDRTILEAPATVIEPIILYLLEYRRKKCREWAEKQHIKADSKKALLEVVGRLNPPILALAVKEKNWSFIDLVARSWPEGFPALLEASNASGENCIHVMLNAERELYVDLVKKAWPSTLAAKDKEGNTVLHYIMDFKLLKAWRDKPDKKKKGQLMQVFDLLLERADDEMRRSGEFNNRGLSPYQYYLSTLPKHSAQRASAGKGKAPAELPKNRAPLDDKEKPTKARDQAPGPIEPIPPPQAKQARAPTGSRTTNTTETPRLGIEGDKFSITRRNTATAITTKIGLVNAADTEQTRVEPSLKSKGKGKTSQTRTMSLPNKLRLHYLRNRTELEARKLVCTKEKLDINLSLDAMRHHGEGADKIVHLVDSLAKAGGFDSTLSLVRLPVISHIPPQQVEKRLKTYVANQSKTRSGNSLSSNSASLSSTGRSGLVAVFDRLYQAGVRRIIRLEVYDTEPPYHTDDAIEDAFRSRENNKLIIERWNWRKPDLNTDVVIESAGSDIQQLHLHWSGNTTILKAWASPGGIPSLVSQSCGLKSVIIHYSLGYEGTARIQKAIQQFYKQVTGDFEVQFDDNPASNTAELDVHGEWLPTGMEAPDEHLWVRRMEEFRSALISLHRLDVKLEPRRVKVAIIDDGVDYDKIKYYDLDGAGNANGKRSRVTGSNYCTSGNNWYHSSGNHGTLMTNSVLRINPWADIWMFKVQSARSARGGRTIYASSAAAAIHDCVGRGFDIISMSWAVRNMAKERTNTRSGEIVGSEKMSVEERASNMLFDAVIEAKNDNILMFCAASNEIDTVSKDMLPFVAAPEHIFRIGSADALGQRDAATSSPYDINYYCPGNHVADAWDQRSSGQIEYHDGSSVATALAVGLVSVILYCAAILETQYESGLAEYSRFKGVREKLRNRNEMKKALDNIDTENAWHSLKFLPVWNQFGDAAEKMKGEDKEKSMQELARLMNVLYPY</sequence>
<name>A0ACC2JYY8_9PEZI</name>
<protein>
    <submittedName>
        <fullName evidence="1">Uncharacterized protein</fullName>
    </submittedName>
</protein>
<organism evidence="1 2">
    <name type="scientific">Lasiodiplodia mahajangana</name>
    <dbReference type="NCBI Taxonomy" id="1108764"/>
    <lineage>
        <taxon>Eukaryota</taxon>
        <taxon>Fungi</taxon>
        <taxon>Dikarya</taxon>
        <taxon>Ascomycota</taxon>
        <taxon>Pezizomycotina</taxon>
        <taxon>Dothideomycetes</taxon>
        <taxon>Dothideomycetes incertae sedis</taxon>
        <taxon>Botryosphaeriales</taxon>
        <taxon>Botryosphaeriaceae</taxon>
        <taxon>Lasiodiplodia</taxon>
    </lineage>
</organism>
<accession>A0ACC2JYY8</accession>
<evidence type="ECO:0000313" key="2">
    <source>
        <dbReference type="Proteomes" id="UP001153332"/>
    </source>
</evidence>
<proteinExistence type="predicted"/>
<dbReference type="Proteomes" id="UP001153332">
    <property type="component" value="Unassembled WGS sequence"/>
</dbReference>
<comment type="caution">
    <text evidence="1">The sequence shown here is derived from an EMBL/GenBank/DDBJ whole genome shotgun (WGS) entry which is preliminary data.</text>
</comment>